<keyword evidence="3" id="KW-1185">Reference proteome</keyword>
<evidence type="ECO:0000313" key="2">
    <source>
        <dbReference type="EMBL" id="SMF32255.1"/>
    </source>
</evidence>
<organism evidence="2 3">
    <name type="scientific">Pseudobacteriovorax antillogorgiicola</name>
    <dbReference type="NCBI Taxonomy" id="1513793"/>
    <lineage>
        <taxon>Bacteria</taxon>
        <taxon>Pseudomonadati</taxon>
        <taxon>Bdellovibrionota</taxon>
        <taxon>Oligoflexia</taxon>
        <taxon>Oligoflexales</taxon>
        <taxon>Pseudobacteriovoracaceae</taxon>
        <taxon>Pseudobacteriovorax</taxon>
    </lineage>
</organism>
<dbReference type="InterPro" id="IPR011990">
    <property type="entry name" value="TPR-like_helical_dom_sf"/>
</dbReference>
<dbReference type="RefSeq" id="WP_132320673.1">
    <property type="nucleotide sequence ID" value="NZ_FWZT01000010.1"/>
</dbReference>
<gene>
    <name evidence="2" type="ORF">SAMN06296036_11017</name>
</gene>
<dbReference type="SUPFAM" id="SSF48452">
    <property type="entry name" value="TPR-like"/>
    <property type="match status" value="1"/>
</dbReference>
<dbReference type="AlphaFoldDB" id="A0A1Y6C2D5"/>
<sequence length="1000" mass="114232">MQRLVFLLFSLFASEMVLAQRPIVPLNYSSRYVPMLDESLRDPMLVKNLVRDDLGFEHIMQDINLQRQELPTARGLRRLELLESLYLKYQNLSYFLIDVKEGRTTVTANYSPIDSKITNVQKNANYYAVELARFTKSNTQRARAFYHLYTNRYLTSSAKGSSVRSLKKVQNHLNGYLKRRVTFLEGMYMAEYKNPDKGIKLIRSVIGSMPVRGGISGRLVIAKKLAGLNLRGRRVRKTDSSYRKYLAAAAYRSRNLGRKEKSAVFSYTLGVWRSAEGRNASWASYPFKISHFSDLPESYGMIERIAISDMKSKDYRKAISKYSVLSNKLAGSPYVEKIDMRIINLYEKRYSHHKTGIAMQKILAQYQTKYSKQESSKNYRTIRAKHAQLINRELAKGLRTKTTANVRNAAIAAAYRYLQKFASDGEKITIESKIAKIYARAGQHQKAVKIYMALKDKASGKQSFNFLNLAIASQRTLAHWPAAAPWNGINKARPQNRTTLLAMMELKYQSTQAWADLAHIGLLKINLNRGPEAFSDWLAKIKTNPKGRHPQLATGFMALAYKGAKQWQSLEDLSRLAMELRITPKFKGKTYSAYILLADALFFGGKELFAKNDWQNAIAKLKEFTDIYVKDRRRAEGFFVLAQAYHNNANHPESIETLMTLVNTYPNNSMEQQALLFGGEWSIPMAYEEQTIFFYQRFVNKYPHNRKTLEVRRILADLYIGREIYGYAARIYQDQSKDNRVPPEERLRAALAVMDIEARHGEVRHAKWGARQVKKMGSHDHDAMATVYSFETKIAARGNNLKEVRRLESKINRLSLNQRSVREALAQARLILAQADSKRTKAEFFNLGLTDPQKVLDKQYALFSDVKKKFDAVCEIGESSFCAPAMMILSETTKNTLTAIEDISIPQTLDESIVSKFEERKLGIIAYLDKVSREADAQALGITEEGQTTPDWSREVQWTNDEQLEFDQTNSTAGNGFVQWSPVMEKASDDFGADVGDSSW</sequence>
<keyword evidence="1" id="KW-0732">Signal</keyword>
<proteinExistence type="predicted"/>
<reference evidence="3" key="1">
    <citation type="submission" date="2017-04" db="EMBL/GenBank/DDBJ databases">
        <authorList>
            <person name="Varghese N."/>
            <person name="Submissions S."/>
        </authorList>
    </citation>
    <scope>NUCLEOTIDE SEQUENCE [LARGE SCALE GENOMIC DNA]</scope>
    <source>
        <strain evidence="3">RKEM611</strain>
    </source>
</reference>
<name>A0A1Y6C2D5_9BACT</name>
<dbReference type="OrthoDB" id="5312219at2"/>
<feature type="signal peptide" evidence="1">
    <location>
        <begin position="1"/>
        <end position="19"/>
    </location>
</feature>
<dbReference type="EMBL" id="FWZT01000010">
    <property type="protein sequence ID" value="SMF32255.1"/>
    <property type="molecule type" value="Genomic_DNA"/>
</dbReference>
<evidence type="ECO:0008006" key="4">
    <source>
        <dbReference type="Google" id="ProtNLM"/>
    </source>
</evidence>
<dbReference type="Proteomes" id="UP000192907">
    <property type="component" value="Unassembled WGS sequence"/>
</dbReference>
<dbReference type="STRING" id="1513793.SAMN06296036_11017"/>
<dbReference type="Gene3D" id="1.25.40.10">
    <property type="entry name" value="Tetratricopeptide repeat domain"/>
    <property type="match status" value="2"/>
</dbReference>
<evidence type="ECO:0000313" key="3">
    <source>
        <dbReference type="Proteomes" id="UP000192907"/>
    </source>
</evidence>
<accession>A0A1Y6C2D5</accession>
<evidence type="ECO:0000256" key="1">
    <source>
        <dbReference type="SAM" id="SignalP"/>
    </source>
</evidence>
<protein>
    <recommendedName>
        <fullName evidence="4">Tetratricopeptide repeat-containing protein</fullName>
    </recommendedName>
</protein>
<feature type="chain" id="PRO_5012509186" description="Tetratricopeptide repeat-containing protein" evidence="1">
    <location>
        <begin position="20"/>
        <end position="1000"/>
    </location>
</feature>